<name>A0ABN8SDC9_9CNID</name>
<evidence type="ECO:0000313" key="2">
    <source>
        <dbReference type="Proteomes" id="UP001159405"/>
    </source>
</evidence>
<organism evidence="1 2">
    <name type="scientific">Porites lobata</name>
    <dbReference type="NCBI Taxonomy" id="104759"/>
    <lineage>
        <taxon>Eukaryota</taxon>
        <taxon>Metazoa</taxon>
        <taxon>Cnidaria</taxon>
        <taxon>Anthozoa</taxon>
        <taxon>Hexacorallia</taxon>
        <taxon>Scleractinia</taxon>
        <taxon>Fungiina</taxon>
        <taxon>Poritidae</taxon>
        <taxon>Porites</taxon>
    </lineage>
</organism>
<dbReference type="Gene3D" id="2.60.40.10">
    <property type="entry name" value="Immunoglobulins"/>
    <property type="match status" value="1"/>
</dbReference>
<dbReference type="InterPro" id="IPR036179">
    <property type="entry name" value="Ig-like_dom_sf"/>
</dbReference>
<reference evidence="1 2" key="1">
    <citation type="submission" date="2022-05" db="EMBL/GenBank/DDBJ databases">
        <authorList>
            <consortium name="Genoscope - CEA"/>
            <person name="William W."/>
        </authorList>
    </citation>
    <scope>NUCLEOTIDE SEQUENCE [LARGE SCALE GENOMIC DNA]</scope>
</reference>
<evidence type="ECO:0000313" key="1">
    <source>
        <dbReference type="EMBL" id="CAH3187758.1"/>
    </source>
</evidence>
<keyword evidence="2" id="KW-1185">Reference proteome</keyword>
<accession>A0ABN8SDC9</accession>
<dbReference type="EMBL" id="CALNXK010000566">
    <property type="protein sequence ID" value="CAH3187758.1"/>
    <property type="molecule type" value="Genomic_DNA"/>
</dbReference>
<proteinExistence type="predicted"/>
<comment type="caution">
    <text evidence="1">The sequence shown here is derived from an EMBL/GenBank/DDBJ whole genome shotgun (WGS) entry which is preliminary data.</text>
</comment>
<dbReference type="InterPro" id="IPR013783">
    <property type="entry name" value="Ig-like_fold"/>
</dbReference>
<dbReference type="SUPFAM" id="SSF48726">
    <property type="entry name" value="Immunoglobulin"/>
    <property type="match status" value="1"/>
</dbReference>
<protein>
    <submittedName>
        <fullName evidence="1">Uncharacterized protein</fullName>
    </submittedName>
</protein>
<sequence>MVFSNVIVGVTIPRRSFVFGRSRAKVFAGFTNVRSLAVATFDLVYCSLSVLRFVFVLDIKAVPSFTEEPLNPSPVNEGGNITLRWTYDIDGTFRGSEFIFLRKRQTIAAKDSNGLAVNAAFSDRVQVFISESEATLTLLHVNRSDDGDYVHRMWNYVLGLAASVINVFVQCK</sequence>
<dbReference type="Proteomes" id="UP001159405">
    <property type="component" value="Unassembled WGS sequence"/>
</dbReference>
<gene>
    <name evidence="1" type="ORF">PLOB_00038197</name>
</gene>